<dbReference type="Gene3D" id="3.40.50.300">
    <property type="entry name" value="P-loop containing nucleotide triphosphate hydrolases"/>
    <property type="match status" value="1"/>
</dbReference>
<keyword evidence="5 10" id="KW-0545">Nucleotide biosynthesis</keyword>
<evidence type="ECO:0000256" key="1">
    <source>
        <dbReference type="ARBA" id="ARBA00009776"/>
    </source>
</evidence>
<reference evidence="12 13" key="1">
    <citation type="submission" date="2018-06" db="EMBL/GenBank/DDBJ databases">
        <authorList>
            <consortium name="Pathogen Informatics"/>
            <person name="Doyle S."/>
        </authorList>
    </citation>
    <scope>NUCLEOTIDE SEQUENCE [LARGE SCALE GENOMIC DNA]</scope>
    <source>
        <strain evidence="12 13">NCTC12020</strain>
    </source>
</reference>
<dbReference type="EMBL" id="UHIO01000001">
    <property type="protein sequence ID" value="SUP40115.1"/>
    <property type="molecule type" value="Genomic_DNA"/>
</dbReference>
<dbReference type="GO" id="GO:0004798">
    <property type="term" value="F:dTMP kinase activity"/>
    <property type="evidence" value="ECO:0007669"/>
    <property type="project" value="UniProtKB-UniRule"/>
</dbReference>
<dbReference type="GO" id="GO:0006233">
    <property type="term" value="P:dTDP biosynthetic process"/>
    <property type="evidence" value="ECO:0007669"/>
    <property type="project" value="InterPro"/>
</dbReference>
<keyword evidence="8 10" id="KW-0067">ATP-binding</keyword>
<dbReference type="CDD" id="cd01672">
    <property type="entry name" value="TMPK"/>
    <property type="match status" value="1"/>
</dbReference>
<dbReference type="SUPFAM" id="SSF52540">
    <property type="entry name" value="P-loop containing nucleoside triphosphate hydrolases"/>
    <property type="match status" value="1"/>
</dbReference>
<comment type="catalytic activity">
    <reaction evidence="9 10">
        <text>dTMP + ATP = dTDP + ADP</text>
        <dbReference type="Rhea" id="RHEA:13517"/>
        <dbReference type="ChEBI" id="CHEBI:30616"/>
        <dbReference type="ChEBI" id="CHEBI:58369"/>
        <dbReference type="ChEBI" id="CHEBI:63528"/>
        <dbReference type="ChEBI" id="CHEBI:456216"/>
        <dbReference type="EC" id="2.7.4.9"/>
    </reaction>
</comment>
<evidence type="ECO:0000256" key="6">
    <source>
        <dbReference type="ARBA" id="ARBA00022741"/>
    </source>
</evidence>
<dbReference type="AlphaFoldDB" id="A0A380NGG2"/>
<dbReference type="GO" id="GO:0005524">
    <property type="term" value="F:ATP binding"/>
    <property type="evidence" value="ECO:0007669"/>
    <property type="project" value="UniProtKB-UniRule"/>
</dbReference>
<comment type="similarity">
    <text evidence="1 10">Belongs to the thymidylate kinase family.</text>
</comment>
<dbReference type="PANTHER" id="PTHR10344">
    <property type="entry name" value="THYMIDYLATE KINASE"/>
    <property type="match status" value="1"/>
</dbReference>
<protein>
    <recommendedName>
        <fullName evidence="3 10">Thymidylate kinase</fullName>
        <ecNumber evidence="2 10">2.7.4.9</ecNumber>
    </recommendedName>
    <alternativeName>
        <fullName evidence="10">dTMP kinase</fullName>
    </alternativeName>
</protein>
<comment type="caution">
    <text evidence="10">Lacks conserved residue(s) required for the propagation of feature annotation.</text>
</comment>
<dbReference type="RefSeq" id="WP_115309485.1">
    <property type="nucleotide sequence ID" value="NZ_UHIO01000001.1"/>
</dbReference>
<dbReference type="GO" id="GO:0006235">
    <property type="term" value="P:dTTP biosynthetic process"/>
    <property type="evidence" value="ECO:0007669"/>
    <property type="project" value="UniProtKB-UniRule"/>
</dbReference>
<evidence type="ECO:0000256" key="9">
    <source>
        <dbReference type="ARBA" id="ARBA00048743"/>
    </source>
</evidence>
<evidence type="ECO:0000256" key="7">
    <source>
        <dbReference type="ARBA" id="ARBA00022777"/>
    </source>
</evidence>
<evidence type="ECO:0000256" key="2">
    <source>
        <dbReference type="ARBA" id="ARBA00012980"/>
    </source>
</evidence>
<comment type="function">
    <text evidence="10">Phosphorylation of dTMP to form dTDP in both de novo and salvage pathways of dTTP synthesis.</text>
</comment>
<gene>
    <name evidence="10 12" type="primary">tmk</name>
    <name evidence="12" type="ORF">NCTC12020_00219</name>
</gene>
<name>A0A380NGG2_9FIRM</name>
<organism evidence="12 13">
    <name type="scientific">Veillonella criceti</name>
    <dbReference type="NCBI Taxonomy" id="103891"/>
    <lineage>
        <taxon>Bacteria</taxon>
        <taxon>Bacillati</taxon>
        <taxon>Bacillota</taxon>
        <taxon>Negativicutes</taxon>
        <taxon>Veillonellales</taxon>
        <taxon>Veillonellaceae</taxon>
        <taxon>Veillonella</taxon>
    </lineage>
</organism>
<dbReference type="InterPro" id="IPR039430">
    <property type="entry name" value="Thymidylate_kin-like_dom"/>
</dbReference>
<dbReference type="EC" id="2.7.4.9" evidence="2 10"/>
<evidence type="ECO:0000256" key="3">
    <source>
        <dbReference type="ARBA" id="ARBA00017144"/>
    </source>
</evidence>
<dbReference type="OrthoDB" id="9774907at2"/>
<evidence type="ECO:0000256" key="4">
    <source>
        <dbReference type="ARBA" id="ARBA00022679"/>
    </source>
</evidence>
<evidence type="ECO:0000313" key="12">
    <source>
        <dbReference type="EMBL" id="SUP40115.1"/>
    </source>
</evidence>
<dbReference type="HAMAP" id="MF_00165">
    <property type="entry name" value="Thymidylate_kinase"/>
    <property type="match status" value="1"/>
</dbReference>
<keyword evidence="13" id="KW-1185">Reference proteome</keyword>
<dbReference type="Proteomes" id="UP000255367">
    <property type="component" value="Unassembled WGS sequence"/>
</dbReference>
<dbReference type="InterPro" id="IPR018094">
    <property type="entry name" value="Thymidylate_kinase"/>
</dbReference>
<evidence type="ECO:0000259" key="11">
    <source>
        <dbReference type="Pfam" id="PF02223"/>
    </source>
</evidence>
<dbReference type="GO" id="GO:0006227">
    <property type="term" value="P:dUDP biosynthetic process"/>
    <property type="evidence" value="ECO:0007669"/>
    <property type="project" value="TreeGrafter"/>
</dbReference>
<evidence type="ECO:0000256" key="10">
    <source>
        <dbReference type="HAMAP-Rule" id="MF_00165"/>
    </source>
</evidence>
<feature type="domain" description="Thymidylate kinase-like" evidence="11">
    <location>
        <begin position="7"/>
        <end position="199"/>
    </location>
</feature>
<dbReference type="InterPro" id="IPR027417">
    <property type="entry name" value="P-loop_NTPase"/>
</dbReference>
<dbReference type="PANTHER" id="PTHR10344:SF4">
    <property type="entry name" value="UMP-CMP KINASE 2, MITOCHONDRIAL"/>
    <property type="match status" value="1"/>
</dbReference>
<accession>A0A380NGG2</accession>
<dbReference type="GO" id="GO:0005829">
    <property type="term" value="C:cytosol"/>
    <property type="evidence" value="ECO:0007669"/>
    <property type="project" value="TreeGrafter"/>
</dbReference>
<evidence type="ECO:0000256" key="8">
    <source>
        <dbReference type="ARBA" id="ARBA00022840"/>
    </source>
</evidence>
<keyword evidence="6 10" id="KW-0547">Nucleotide-binding</keyword>
<sequence length="226" mass="25547">MGRLIIIEGGDGSGKATQTALLQERLVAEGYAVKAVSFPNYDSPAAMPVKMYLAGDFGKNPSDVNPFVASSLYAIDRFASFRMEWQTFYEEGGIILADRYTTSNMVHQMVKYEEAVARREFLDWLEDFEFVKFGLPRPDLVCLLDMPLAASEALMRDRKHKTGGATGDIHERDHEYLVRVHAAYDELVARYDWQRIACTDEAYSLRSIEAIHEDVYEKVSAVLATL</sequence>
<evidence type="ECO:0000313" key="13">
    <source>
        <dbReference type="Proteomes" id="UP000255367"/>
    </source>
</evidence>
<dbReference type="FunFam" id="3.40.50.300:FF:002288">
    <property type="entry name" value="Probable thymidylate kinase"/>
    <property type="match status" value="1"/>
</dbReference>
<keyword evidence="4 10" id="KW-0808">Transferase</keyword>
<dbReference type="Pfam" id="PF02223">
    <property type="entry name" value="Thymidylate_kin"/>
    <property type="match status" value="1"/>
</dbReference>
<evidence type="ECO:0000256" key="5">
    <source>
        <dbReference type="ARBA" id="ARBA00022727"/>
    </source>
</evidence>
<keyword evidence="7 10" id="KW-0418">Kinase</keyword>
<proteinExistence type="inferred from homology"/>